<dbReference type="Pfam" id="PF00583">
    <property type="entry name" value="Acetyltransf_1"/>
    <property type="match status" value="1"/>
</dbReference>
<dbReference type="CDD" id="cd04301">
    <property type="entry name" value="NAT_SF"/>
    <property type="match status" value="1"/>
</dbReference>
<reference evidence="2 3" key="1">
    <citation type="journal article" date="2023" name="Microbiol. Resour. Announc.">
        <title>Complete Genome Sequence of Imperialibacter roseus strain P4T.</title>
        <authorList>
            <person name="Tizabi D.R."/>
            <person name="Bachvaroff T."/>
            <person name="Hill R.T."/>
        </authorList>
    </citation>
    <scope>NUCLEOTIDE SEQUENCE [LARGE SCALE GENOMIC DNA]</scope>
    <source>
        <strain evidence="2 3">P4T</strain>
    </source>
</reference>
<keyword evidence="3" id="KW-1185">Reference proteome</keyword>
<dbReference type="Proteomes" id="UP001302349">
    <property type="component" value="Chromosome"/>
</dbReference>
<evidence type="ECO:0000313" key="3">
    <source>
        <dbReference type="Proteomes" id="UP001302349"/>
    </source>
</evidence>
<feature type="domain" description="N-acetyltransferase" evidence="1">
    <location>
        <begin position="122"/>
        <end position="268"/>
    </location>
</feature>
<dbReference type="Gene3D" id="3.40.630.30">
    <property type="match status" value="1"/>
</dbReference>
<name>A0ABZ0ISM9_9BACT</name>
<protein>
    <submittedName>
        <fullName evidence="2">Beta-lysine N-acetyltransferase</fullName>
    </submittedName>
</protein>
<dbReference type="EMBL" id="CP136051">
    <property type="protein sequence ID" value="WOK07419.1"/>
    <property type="molecule type" value="Genomic_DNA"/>
</dbReference>
<dbReference type="RefSeq" id="WP_317490097.1">
    <property type="nucleotide sequence ID" value="NZ_CP136051.1"/>
</dbReference>
<dbReference type="NCBIfam" id="TIGR03827">
    <property type="entry name" value="GNAT_ablB"/>
    <property type="match status" value="1"/>
</dbReference>
<dbReference type="PROSITE" id="PS51186">
    <property type="entry name" value="GNAT"/>
    <property type="match status" value="1"/>
</dbReference>
<accession>A0ABZ0ISM9</accession>
<evidence type="ECO:0000313" key="2">
    <source>
        <dbReference type="EMBL" id="WOK07419.1"/>
    </source>
</evidence>
<dbReference type="InterPro" id="IPR022525">
    <property type="entry name" value="GNAT_AblB"/>
</dbReference>
<gene>
    <name evidence="2" type="primary">ablB</name>
    <name evidence="2" type="ORF">RT717_02130</name>
</gene>
<evidence type="ECO:0000259" key="1">
    <source>
        <dbReference type="PROSITE" id="PS51186"/>
    </source>
</evidence>
<organism evidence="2 3">
    <name type="scientific">Imperialibacter roseus</name>
    <dbReference type="NCBI Taxonomy" id="1324217"/>
    <lineage>
        <taxon>Bacteria</taxon>
        <taxon>Pseudomonadati</taxon>
        <taxon>Bacteroidota</taxon>
        <taxon>Cytophagia</taxon>
        <taxon>Cytophagales</taxon>
        <taxon>Flammeovirgaceae</taxon>
        <taxon>Imperialibacter</taxon>
    </lineage>
</organism>
<dbReference type="SUPFAM" id="SSF55729">
    <property type="entry name" value="Acyl-CoA N-acyltransferases (Nat)"/>
    <property type="match status" value="1"/>
</dbReference>
<dbReference type="InterPro" id="IPR016181">
    <property type="entry name" value="Acyl_CoA_acyltransferase"/>
</dbReference>
<dbReference type="InterPro" id="IPR000182">
    <property type="entry name" value="GNAT_dom"/>
</dbReference>
<proteinExistence type="predicted"/>
<sequence>MITEIKNDIAAISVYSDAFNKRIRIDDYSGDTHGVLALIAESTPAWAEKIIVKSREQEVAVFLSGGFIKEAEIKKYFNGSDMFFLVKYPLTQRGNSAKLMDERKVVTSILDQKYSPTEVDARTVALAKEADAKELAELYAKVFQVYPTPLNDPAYVKKTMEEGTKYVLIREQNRIVSAASAEINRQYANAELTDCATLPEARGKGHIKKLLSKLEEILIADDIQCLYTIARAESHGMNKAFYQLGYTYGGTLINNCFIYSGLEDMNVWYKGGTKPKV</sequence>